<dbReference type="InterPro" id="IPR018494">
    <property type="entry name" value="Oxysterol-bd_CS"/>
</dbReference>
<feature type="region of interest" description="Disordered" evidence="7">
    <location>
        <begin position="872"/>
        <end position="917"/>
    </location>
</feature>
<comment type="similarity">
    <text evidence="5">Belongs to the OSBP family.</text>
</comment>
<evidence type="ECO:0000256" key="2">
    <source>
        <dbReference type="ARBA" id="ARBA00023055"/>
    </source>
</evidence>
<accession>A0A1D1VRW6</accession>
<feature type="domain" description="PH" evidence="8">
    <location>
        <begin position="280"/>
        <end position="378"/>
    </location>
</feature>
<dbReference type="AlphaFoldDB" id="A0A1D1VRW6"/>
<dbReference type="PROSITE" id="PS50088">
    <property type="entry name" value="ANK_REPEAT"/>
    <property type="match status" value="3"/>
</dbReference>
<dbReference type="PROSITE" id="PS50297">
    <property type="entry name" value="ANK_REP_REGION"/>
    <property type="match status" value="3"/>
</dbReference>
<dbReference type="SUPFAM" id="SSF48403">
    <property type="entry name" value="Ankyrin repeat"/>
    <property type="match status" value="1"/>
</dbReference>
<keyword evidence="4" id="KW-0040">ANK repeat</keyword>
<evidence type="ECO:0000313" key="10">
    <source>
        <dbReference type="Proteomes" id="UP000186922"/>
    </source>
</evidence>
<dbReference type="STRING" id="947166.A0A1D1VRW6"/>
<evidence type="ECO:0000259" key="8">
    <source>
        <dbReference type="PROSITE" id="PS50003"/>
    </source>
</evidence>
<keyword evidence="2 6" id="KW-0445">Lipid transport</keyword>
<dbReference type="Proteomes" id="UP000186922">
    <property type="component" value="Unassembled WGS sequence"/>
</dbReference>
<sequence length="1044" mass="117004">MQSFQISSLDDSSELGSFVSNPDWPDHRRDSVLHSPTPSFKASNRDDNEALIYNARIGNAAAVADLLGAKYRKEINLNVNHLGAMKWDRGSAALHVAAYFGHLEVVKLLLGDSNIDVDIRNSHGETPLHKAALTGRKEVVQLLADRSLSLFAVDDRGKKASDVAEDNDIRALLKDVEDIHRKRQLVSFFSACRNGNLELIRTTLNGPGPPHLQTADVDGNTALHHAAQCDQKEAATLLLQHGADPHRKNAGGRTCIDFVVSEQMQKILEIKPAKKALPECPFMQGPLLKSTRLWNWRKHWVCLNKGTISFYKTKKDADKEQCRRAYKHLDGAQATAGRRWHDFYVRFSDGTTFHLRVLKSADSKQREHWLKLINEHVAYSNFYMGSAEVSDKVATCLPAIEQSFQQTKQKIAALVALSKPASSRLSTSLQRSASTLGQSASPDVVEVNKAADDTYASLQQCLDLVREQDKTRLQQLVEERERCRVLENALEVLATQHEAVLNSVEHLSYKGGSLSSGNSVYFSPPQSVADLEDLGSAEDSTSNPDIPDDDDDFQESSFDEDKTEAVSSAMMGDLVNADILLANPVNGHNTPNGNARAVVRSKFGGRTILPVAQFSRANFSVWSVLKQCIGKDLSKITMPVVFNEPLSFLQRMSEYMEYAHLLDQAAMCQDAIDRAMLVSAFAVSSCASNADRIGKPFNPLLGETFELSRPELGYHMVSEQVSHHPPVSAFDAATDNWHFYGSILPKLKFWGKSIEIQPKGTVTLELKRYKETYTWSNMNCYVNNIIVGKLWIEQYGTMEIMNHTTGLSVVLNFLPSSWSNKELHRVSGYVLDKSKKQVKAVFGKWTQYLRCAEVQEFEQFFKKSSIKAASVDRHRTQSVDREGSRRRANDHSFDAGMEEDVPDSADSDKTAPSDGALESPAASRLLWKIDPRPPYTNQYFGFSLFAMALNELDQETKRQIAPTDTRLRPDVRALENGDLDGASSEKNRLEEKQRAASKRLKRGEEQDWTPTWFSMRKNPVTGLEDWTFNGQYWSRNWTACPDIF</sequence>
<protein>
    <recommendedName>
        <fullName evidence="6">Oxysterol-binding protein</fullName>
    </recommendedName>
</protein>
<evidence type="ECO:0000256" key="3">
    <source>
        <dbReference type="ARBA" id="ARBA00023121"/>
    </source>
</evidence>
<feature type="compositionally biased region" description="Basic and acidic residues" evidence="7">
    <location>
        <begin position="872"/>
        <end position="893"/>
    </location>
</feature>
<evidence type="ECO:0000256" key="7">
    <source>
        <dbReference type="SAM" id="MobiDB-lite"/>
    </source>
</evidence>
<dbReference type="PROSITE" id="PS01013">
    <property type="entry name" value="OSBP"/>
    <property type="match status" value="1"/>
</dbReference>
<dbReference type="GO" id="GO:0005886">
    <property type="term" value="C:plasma membrane"/>
    <property type="evidence" value="ECO:0007669"/>
    <property type="project" value="TreeGrafter"/>
</dbReference>
<feature type="compositionally biased region" description="Acidic residues" evidence="7">
    <location>
        <begin position="896"/>
        <end position="905"/>
    </location>
</feature>
<feature type="repeat" description="ANK" evidence="4">
    <location>
        <begin position="123"/>
        <end position="155"/>
    </location>
</feature>
<feature type="repeat" description="ANK" evidence="4">
    <location>
        <begin position="89"/>
        <end position="110"/>
    </location>
</feature>
<dbReference type="Pfam" id="PF12796">
    <property type="entry name" value="Ank_2"/>
    <property type="match status" value="2"/>
</dbReference>
<dbReference type="Gene3D" id="3.30.70.3490">
    <property type="match status" value="1"/>
</dbReference>
<dbReference type="SUPFAM" id="SSF50729">
    <property type="entry name" value="PH domain-like"/>
    <property type="match status" value="1"/>
</dbReference>
<feature type="compositionally biased region" description="Acidic residues" evidence="7">
    <location>
        <begin position="546"/>
        <end position="558"/>
    </location>
</feature>
<dbReference type="PRINTS" id="PR01415">
    <property type="entry name" value="ANKYRIN"/>
</dbReference>
<dbReference type="Pfam" id="PF01237">
    <property type="entry name" value="Oxysterol_BP"/>
    <property type="match status" value="1"/>
</dbReference>
<dbReference type="Pfam" id="PF00169">
    <property type="entry name" value="PH"/>
    <property type="match status" value="1"/>
</dbReference>
<feature type="compositionally biased region" description="Basic and acidic residues" evidence="7">
    <location>
        <begin position="983"/>
        <end position="994"/>
    </location>
</feature>
<dbReference type="GO" id="GO:0006869">
    <property type="term" value="P:lipid transport"/>
    <property type="evidence" value="ECO:0007669"/>
    <property type="project" value="UniProtKB-KW"/>
</dbReference>
<name>A0A1D1VRW6_RAMVA</name>
<feature type="region of interest" description="Disordered" evidence="7">
    <location>
        <begin position="960"/>
        <end position="1003"/>
    </location>
</feature>
<dbReference type="OrthoDB" id="416222at2759"/>
<dbReference type="SUPFAM" id="SSF144000">
    <property type="entry name" value="Oxysterol-binding protein-like"/>
    <property type="match status" value="1"/>
</dbReference>
<dbReference type="InterPro" id="IPR036770">
    <property type="entry name" value="Ankyrin_rpt-contain_sf"/>
</dbReference>
<feature type="compositionally biased region" description="Basic and acidic residues" evidence="7">
    <location>
        <begin position="965"/>
        <end position="975"/>
    </location>
</feature>
<feature type="region of interest" description="Disordered" evidence="7">
    <location>
        <begin position="533"/>
        <end position="561"/>
    </location>
</feature>
<dbReference type="InterPro" id="IPR011993">
    <property type="entry name" value="PH-like_dom_sf"/>
</dbReference>
<dbReference type="InterPro" id="IPR037239">
    <property type="entry name" value="OSBP_sf"/>
</dbReference>
<dbReference type="InterPro" id="IPR000648">
    <property type="entry name" value="Oxysterol-bd"/>
</dbReference>
<reference evidence="9 10" key="1">
    <citation type="journal article" date="2016" name="Nat. Commun.">
        <title>Extremotolerant tardigrade genome and improved radiotolerance of human cultured cells by tardigrade-unique protein.</title>
        <authorList>
            <person name="Hashimoto T."/>
            <person name="Horikawa D.D."/>
            <person name="Saito Y."/>
            <person name="Kuwahara H."/>
            <person name="Kozuka-Hata H."/>
            <person name="Shin-I T."/>
            <person name="Minakuchi Y."/>
            <person name="Ohishi K."/>
            <person name="Motoyama A."/>
            <person name="Aizu T."/>
            <person name="Enomoto A."/>
            <person name="Kondo K."/>
            <person name="Tanaka S."/>
            <person name="Hara Y."/>
            <person name="Koshikawa S."/>
            <person name="Sagara H."/>
            <person name="Miura T."/>
            <person name="Yokobori S."/>
            <person name="Miyagawa K."/>
            <person name="Suzuki Y."/>
            <person name="Kubo T."/>
            <person name="Oyama M."/>
            <person name="Kohara Y."/>
            <person name="Fujiyama A."/>
            <person name="Arakawa K."/>
            <person name="Katayama T."/>
            <person name="Toyoda A."/>
            <person name="Kunieda T."/>
        </authorList>
    </citation>
    <scope>NUCLEOTIDE SEQUENCE [LARGE SCALE GENOMIC DNA]</scope>
    <source>
        <strain evidence="9 10">YOKOZUNA-1</strain>
    </source>
</reference>
<dbReference type="InterPro" id="IPR002110">
    <property type="entry name" value="Ankyrin_rpt"/>
</dbReference>
<comment type="caution">
    <text evidence="9">The sequence shown here is derived from an EMBL/GenBank/DDBJ whole genome shotgun (WGS) entry which is preliminary data.</text>
</comment>
<dbReference type="PROSITE" id="PS50003">
    <property type="entry name" value="PH_DOMAIN"/>
    <property type="match status" value="1"/>
</dbReference>
<feature type="repeat" description="ANK" evidence="4">
    <location>
        <begin position="218"/>
        <end position="250"/>
    </location>
</feature>
<evidence type="ECO:0000256" key="6">
    <source>
        <dbReference type="RuleBase" id="RU003845"/>
    </source>
</evidence>
<evidence type="ECO:0000313" key="9">
    <source>
        <dbReference type="EMBL" id="GAV03596.1"/>
    </source>
</evidence>
<dbReference type="GO" id="GO:0097038">
    <property type="term" value="C:perinuclear endoplasmic reticulum"/>
    <property type="evidence" value="ECO:0007669"/>
    <property type="project" value="TreeGrafter"/>
</dbReference>
<dbReference type="EMBL" id="BDGG01000009">
    <property type="protein sequence ID" value="GAV03596.1"/>
    <property type="molecule type" value="Genomic_DNA"/>
</dbReference>
<dbReference type="Gene3D" id="2.40.160.120">
    <property type="match status" value="1"/>
</dbReference>
<dbReference type="GO" id="GO:0032934">
    <property type="term" value="F:sterol binding"/>
    <property type="evidence" value="ECO:0007669"/>
    <property type="project" value="TreeGrafter"/>
</dbReference>
<proteinExistence type="inferred from homology"/>
<dbReference type="GO" id="GO:0005829">
    <property type="term" value="C:cytosol"/>
    <property type="evidence" value="ECO:0007669"/>
    <property type="project" value="TreeGrafter"/>
</dbReference>
<dbReference type="PANTHER" id="PTHR10972:SF209">
    <property type="entry name" value="OXYSTEROL-BINDING PROTEIN"/>
    <property type="match status" value="1"/>
</dbReference>
<gene>
    <name evidence="9" type="primary">RvY_13992-1</name>
    <name evidence="9" type="synonym">RvY_13992.1</name>
    <name evidence="9" type="ORF">RvY_13992</name>
</gene>
<dbReference type="InterPro" id="IPR001849">
    <property type="entry name" value="PH_domain"/>
</dbReference>
<dbReference type="FunFam" id="2.40.160.120:FF:000005">
    <property type="entry name" value="Oxysterol-binding protein"/>
    <property type="match status" value="1"/>
</dbReference>
<keyword evidence="3" id="KW-0446">Lipid-binding</keyword>
<dbReference type="Gene3D" id="2.30.29.30">
    <property type="entry name" value="Pleckstrin-homology domain (PH domain)/Phosphotyrosine-binding domain (PTB)"/>
    <property type="match status" value="1"/>
</dbReference>
<dbReference type="SMART" id="SM00233">
    <property type="entry name" value="PH"/>
    <property type="match status" value="1"/>
</dbReference>
<organism evidence="9 10">
    <name type="scientific">Ramazzottius varieornatus</name>
    <name type="common">Water bear</name>
    <name type="synonym">Tardigrade</name>
    <dbReference type="NCBI Taxonomy" id="947166"/>
    <lineage>
        <taxon>Eukaryota</taxon>
        <taxon>Metazoa</taxon>
        <taxon>Ecdysozoa</taxon>
        <taxon>Tardigrada</taxon>
        <taxon>Eutardigrada</taxon>
        <taxon>Parachela</taxon>
        <taxon>Hypsibioidea</taxon>
        <taxon>Ramazzottiidae</taxon>
        <taxon>Ramazzottius</taxon>
    </lineage>
</organism>
<keyword evidence="1 6" id="KW-0813">Transport</keyword>
<dbReference type="Gene3D" id="1.25.40.20">
    <property type="entry name" value="Ankyrin repeat-containing domain"/>
    <property type="match status" value="2"/>
</dbReference>
<dbReference type="PANTHER" id="PTHR10972">
    <property type="entry name" value="OXYSTEROL-BINDING PROTEIN-RELATED"/>
    <property type="match status" value="1"/>
</dbReference>
<evidence type="ECO:0000256" key="4">
    <source>
        <dbReference type="PROSITE-ProRule" id="PRU00023"/>
    </source>
</evidence>
<dbReference type="SMART" id="SM00248">
    <property type="entry name" value="ANK"/>
    <property type="match status" value="4"/>
</dbReference>
<evidence type="ECO:0000256" key="1">
    <source>
        <dbReference type="ARBA" id="ARBA00022448"/>
    </source>
</evidence>
<keyword evidence="10" id="KW-1185">Reference proteome</keyword>
<evidence type="ECO:0000256" key="5">
    <source>
        <dbReference type="RuleBase" id="RU003844"/>
    </source>
</evidence>